<evidence type="ECO:0000256" key="4">
    <source>
        <dbReference type="ARBA" id="ARBA00008654"/>
    </source>
</evidence>
<organism evidence="12 13">
    <name type="scientific">Chionoecetes opilio</name>
    <name type="common">Atlantic snow crab</name>
    <name type="synonym">Cancer opilio</name>
    <dbReference type="NCBI Taxonomy" id="41210"/>
    <lineage>
        <taxon>Eukaryota</taxon>
        <taxon>Metazoa</taxon>
        <taxon>Ecdysozoa</taxon>
        <taxon>Arthropoda</taxon>
        <taxon>Crustacea</taxon>
        <taxon>Multicrustacea</taxon>
        <taxon>Malacostraca</taxon>
        <taxon>Eumalacostraca</taxon>
        <taxon>Eucarida</taxon>
        <taxon>Decapoda</taxon>
        <taxon>Pleocyemata</taxon>
        <taxon>Brachyura</taxon>
        <taxon>Eubrachyura</taxon>
        <taxon>Majoidea</taxon>
        <taxon>Majidae</taxon>
        <taxon>Chionoecetes</taxon>
    </lineage>
</organism>
<gene>
    <name evidence="12" type="primary">Bbox1_1</name>
    <name evidence="12" type="ORF">GWK47_014634</name>
</gene>
<dbReference type="EMBL" id="JACEEZ010020742">
    <property type="protein sequence ID" value="KAG0714172.1"/>
    <property type="molecule type" value="Genomic_DNA"/>
</dbReference>
<comment type="cofactor">
    <cofactor evidence="1">
        <name>Fe(2+)</name>
        <dbReference type="ChEBI" id="CHEBI:29033"/>
    </cofactor>
</comment>
<feature type="domain" description="Gamma-butyrobetaine hydroxylase-like N-terminal" evidence="11">
    <location>
        <begin position="76"/>
        <end position="156"/>
    </location>
</feature>
<comment type="similarity">
    <text evidence="4">Belongs to the gamma-BBH/TMLD family.</text>
</comment>
<dbReference type="InterPro" id="IPR038492">
    <property type="entry name" value="GBBH-like_N_sf"/>
</dbReference>
<dbReference type="Pfam" id="PF02668">
    <property type="entry name" value="TauD"/>
    <property type="match status" value="1"/>
</dbReference>
<dbReference type="GO" id="GO:0045329">
    <property type="term" value="P:carnitine biosynthetic process"/>
    <property type="evidence" value="ECO:0007669"/>
    <property type="project" value="UniProtKB-UniPathway"/>
</dbReference>
<dbReference type="OrthoDB" id="406634at2759"/>
<dbReference type="GO" id="GO:0005739">
    <property type="term" value="C:mitochondrion"/>
    <property type="evidence" value="ECO:0007669"/>
    <property type="project" value="TreeGrafter"/>
</dbReference>
<keyword evidence="7 12" id="KW-0223">Dioxygenase</keyword>
<evidence type="ECO:0000256" key="9">
    <source>
        <dbReference type="ARBA" id="ARBA00023004"/>
    </source>
</evidence>
<dbReference type="InterPro" id="IPR003819">
    <property type="entry name" value="TauD/TfdA-like"/>
</dbReference>
<protein>
    <submittedName>
        <fullName evidence="12">Gamma-butyrobetaine dioxygenase</fullName>
    </submittedName>
</protein>
<dbReference type="AlphaFoldDB" id="A0A8J4XT60"/>
<dbReference type="InterPro" id="IPR010376">
    <property type="entry name" value="GBBH-like_N"/>
</dbReference>
<dbReference type="InterPro" id="IPR042098">
    <property type="entry name" value="TauD-like_sf"/>
</dbReference>
<comment type="pathway">
    <text evidence="3">Amine and polyamine biosynthesis; carnitine biosynthesis.</text>
</comment>
<dbReference type="PANTHER" id="PTHR10696">
    <property type="entry name" value="GAMMA-BUTYROBETAINE HYDROXYLASE-RELATED"/>
    <property type="match status" value="1"/>
</dbReference>
<evidence type="ECO:0000259" key="10">
    <source>
        <dbReference type="Pfam" id="PF02668"/>
    </source>
</evidence>
<evidence type="ECO:0000256" key="3">
    <source>
        <dbReference type="ARBA" id="ARBA00005022"/>
    </source>
</evidence>
<keyword evidence="5" id="KW-0479">Metal-binding</keyword>
<keyword evidence="6" id="KW-0124">Carnitine biosynthesis</keyword>
<evidence type="ECO:0000313" key="12">
    <source>
        <dbReference type="EMBL" id="KAG0714172.1"/>
    </source>
</evidence>
<keyword evidence="13" id="KW-1185">Reference proteome</keyword>
<evidence type="ECO:0000256" key="2">
    <source>
        <dbReference type="ARBA" id="ARBA00001961"/>
    </source>
</evidence>
<evidence type="ECO:0000256" key="5">
    <source>
        <dbReference type="ARBA" id="ARBA00022723"/>
    </source>
</evidence>
<dbReference type="SUPFAM" id="SSF51197">
    <property type="entry name" value="Clavaminate synthase-like"/>
    <property type="match status" value="1"/>
</dbReference>
<comment type="caution">
    <text evidence="12">The sequence shown here is derived from an EMBL/GenBank/DDBJ whole genome shotgun (WGS) entry which is preliminary data.</text>
</comment>
<accession>A0A8J4XT60</accession>
<feature type="domain" description="TauD/TfdA-like" evidence="10">
    <location>
        <begin position="190"/>
        <end position="442"/>
    </location>
</feature>
<dbReference type="FunFam" id="3.30.2020.30:FF:000002">
    <property type="entry name" value="Putative gamma-butyrobetaine dioxygenase"/>
    <property type="match status" value="1"/>
</dbReference>
<sequence length="471" mass="53513">MAATLPRQQLVTTALHVNHIKSATRQAAAAGAHEGWRRTEVAGGVSRGCHTKACFATQASQAWTERRVSLDVSLVSANTKTVTVTFADNTSSTYPFVWLRENCQCSSCFQNDAIARLFLLDDLDVHIQPKELQVKDGCLRVTWSDGHVSVFTGKWLSRRAFTPEARTAQRTWFMLPKVLWGTDFEVPYSKYSTVMHDDRALLEWLVVLEKYGVTVVEEAPTRVGAINDFIERLGFLKPTHYGKHFFCFLFSSPRRDYEIVTQVTPNNLAYTGARLGLHTDLPYCEYPPGTTWLHCIRQHQGKGGENDLTDGFHAAEILRERHRHHFETLVNTPIYFQDQGYALYAFDKITQKMAISLDHLGKVCRIHMSSQSRDSILDLDDSGVIKFYEALKAYNDVLREFSVCVKTKPGDILIIDNTRVLHGRTPFDPKTSEGPRIIHNAYIDLDDLRSKRRILQERLANDLSQGELGFD</sequence>
<proteinExistence type="inferred from homology"/>
<dbReference type="PANTHER" id="PTHR10696:SF33">
    <property type="entry name" value="GAMMA-BUTYROBETAINE DIOXYGENASE"/>
    <property type="match status" value="1"/>
</dbReference>
<evidence type="ECO:0000256" key="6">
    <source>
        <dbReference type="ARBA" id="ARBA00022873"/>
    </source>
</evidence>
<dbReference type="InterPro" id="IPR050411">
    <property type="entry name" value="AlphaKG_dependent_hydroxylases"/>
</dbReference>
<dbReference type="Pfam" id="PF06155">
    <property type="entry name" value="GBBH-like_N"/>
    <property type="match status" value="1"/>
</dbReference>
<dbReference type="UniPathway" id="UPA00118"/>
<name>A0A8J4XT60_CHIOP</name>
<reference evidence="12" key="1">
    <citation type="submission" date="2020-07" db="EMBL/GenBank/DDBJ databases">
        <title>The High-quality genome of the commercially important snow crab, Chionoecetes opilio.</title>
        <authorList>
            <person name="Jeong J.-H."/>
            <person name="Ryu S."/>
        </authorList>
    </citation>
    <scope>NUCLEOTIDE SEQUENCE</scope>
    <source>
        <strain evidence="12">MADBK_172401_WGS</strain>
        <tissue evidence="12">Digestive gland</tissue>
    </source>
</reference>
<dbReference type="Gene3D" id="3.30.2020.30">
    <property type="match status" value="1"/>
</dbReference>
<dbReference type="GO" id="GO:0016706">
    <property type="term" value="F:2-oxoglutarate-dependent dioxygenase activity"/>
    <property type="evidence" value="ECO:0007669"/>
    <property type="project" value="UniProtKB-ARBA"/>
</dbReference>
<keyword evidence="8" id="KW-0560">Oxidoreductase</keyword>
<comment type="cofactor">
    <cofactor evidence="2">
        <name>L-ascorbate</name>
        <dbReference type="ChEBI" id="CHEBI:38290"/>
    </cofactor>
</comment>
<evidence type="ECO:0000313" key="13">
    <source>
        <dbReference type="Proteomes" id="UP000770661"/>
    </source>
</evidence>
<keyword evidence="9" id="KW-0408">Iron</keyword>
<dbReference type="FunFam" id="3.60.130.10:FF:000001">
    <property type="entry name" value="Trimethyllysine dioxygenase, mitochondrial"/>
    <property type="match status" value="1"/>
</dbReference>
<evidence type="ECO:0000256" key="8">
    <source>
        <dbReference type="ARBA" id="ARBA00023002"/>
    </source>
</evidence>
<dbReference type="GO" id="GO:0046872">
    <property type="term" value="F:metal ion binding"/>
    <property type="evidence" value="ECO:0007669"/>
    <property type="project" value="UniProtKB-KW"/>
</dbReference>
<evidence type="ECO:0000259" key="11">
    <source>
        <dbReference type="Pfam" id="PF06155"/>
    </source>
</evidence>
<dbReference type="Proteomes" id="UP000770661">
    <property type="component" value="Unassembled WGS sequence"/>
</dbReference>
<evidence type="ECO:0000256" key="1">
    <source>
        <dbReference type="ARBA" id="ARBA00001954"/>
    </source>
</evidence>
<evidence type="ECO:0000256" key="7">
    <source>
        <dbReference type="ARBA" id="ARBA00022964"/>
    </source>
</evidence>
<dbReference type="Gene3D" id="3.60.130.10">
    <property type="entry name" value="Clavaminate synthase-like"/>
    <property type="match status" value="1"/>
</dbReference>